<reference evidence="1 2" key="1">
    <citation type="submission" date="2019-07" db="EMBL/GenBank/DDBJ databases">
        <title>Whole genome shotgun sequence of Cellulomonas terrae NBRC 100819.</title>
        <authorList>
            <person name="Hosoyama A."/>
            <person name="Uohara A."/>
            <person name="Ohji S."/>
            <person name="Ichikawa N."/>
        </authorList>
    </citation>
    <scope>NUCLEOTIDE SEQUENCE [LARGE SCALE GENOMIC DNA]</scope>
    <source>
        <strain evidence="1 2">NBRC 100819</strain>
    </source>
</reference>
<proteinExistence type="predicted"/>
<gene>
    <name evidence="1" type="ORF">CTE05_17610</name>
</gene>
<evidence type="ECO:0000313" key="2">
    <source>
        <dbReference type="Proteomes" id="UP000321049"/>
    </source>
</evidence>
<accession>A0A511JJV5</accession>
<dbReference type="RefSeq" id="WP_146845745.1">
    <property type="nucleotide sequence ID" value="NZ_BJWH01000007.1"/>
</dbReference>
<dbReference type="Proteomes" id="UP000321049">
    <property type="component" value="Unassembled WGS sequence"/>
</dbReference>
<organism evidence="1 2">
    <name type="scientific">Cellulomonas terrae</name>
    <dbReference type="NCBI Taxonomy" id="311234"/>
    <lineage>
        <taxon>Bacteria</taxon>
        <taxon>Bacillati</taxon>
        <taxon>Actinomycetota</taxon>
        <taxon>Actinomycetes</taxon>
        <taxon>Micrococcales</taxon>
        <taxon>Cellulomonadaceae</taxon>
        <taxon>Cellulomonas</taxon>
    </lineage>
</organism>
<keyword evidence="2" id="KW-1185">Reference proteome</keyword>
<sequence>MSKNVRIVKGTVVAEGSFSESELLVGRYTSRRAFELWRAQLPSLAFLTDLPLLESLGLINVKVADPGALAEVGTLRSLFLNEFRSAAGWDFLADLTQVEELHILNTRGALVLPDLRRLDHLTTFRIWGCKGLSDISFLIDVPHLEEVALVDTALTPDDLLPLLQKPSVAYLSSSFARRREADLFDEYLDRYGKTADREAAS</sequence>
<dbReference type="EMBL" id="BJWH01000007">
    <property type="protein sequence ID" value="GEL98214.1"/>
    <property type="molecule type" value="Genomic_DNA"/>
</dbReference>
<dbReference type="OrthoDB" id="4822928at2"/>
<name>A0A511JJV5_9CELL</name>
<protein>
    <recommendedName>
        <fullName evidence="3">Leucine-rich repeat domain-containing protein</fullName>
    </recommendedName>
</protein>
<dbReference type="SUPFAM" id="SSF52058">
    <property type="entry name" value="L domain-like"/>
    <property type="match status" value="1"/>
</dbReference>
<dbReference type="AlphaFoldDB" id="A0A511JJV5"/>
<evidence type="ECO:0000313" key="1">
    <source>
        <dbReference type="EMBL" id="GEL98214.1"/>
    </source>
</evidence>
<evidence type="ECO:0008006" key="3">
    <source>
        <dbReference type="Google" id="ProtNLM"/>
    </source>
</evidence>
<comment type="caution">
    <text evidence="1">The sequence shown here is derived from an EMBL/GenBank/DDBJ whole genome shotgun (WGS) entry which is preliminary data.</text>
</comment>
<dbReference type="Gene3D" id="3.80.10.10">
    <property type="entry name" value="Ribonuclease Inhibitor"/>
    <property type="match status" value="1"/>
</dbReference>
<dbReference type="InterPro" id="IPR032675">
    <property type="entry name" value="LRR_dom_sf"/>
</dbReference>